<name>A0A3D9BSL4_9RHOB</name>
<dbReference type="GO" id="GO:0046872">
    <property type="term" value="F:metal ion binding"/>
    <property type="evidence" value="ECO:0007669"/>
    <property type="project" value="UniProtKB-KW"/>
</dbReference>
<evidence type="ECO:0000313" key="6">
    <source>
        <dbReference type="EMBL" id="REC56515.1"/>
    </source>
</evidence>
<comment type="caution">
    <text evidence="6">The sequence shown here is derived from an EMBL/GenBank/DDBJ whole genome shotgun (WGS) entry which is preliminary data.</text>
</comment>
<protein>
    <recommendedName>
        <fullName evidence="5">5-formyltetrahydrofolate cyclo-ligase</fullName>
        <ecNumber evidence="5">6.3.3.2</ecNumber>
    </recommendedName>
</protein>
<dbReference type="Gene3D" id="3.40.50.10420">
    <property type="entry name" value="NagB/RpiA/CoA transferase-like"/>
    <property type="match status" value="1"/>
</dbReference>
<dbReference type="OrthoDB" id="9801938at2"/>
<dbReference type="Proteomes" id="UP000257131">
    <property type="component" value="Unassembled WGS sequence"/>
</dbReference>
<dbReference type="AlphaFoldDB" id="A0A3D9BSL4"/>
<evidence type="ECO:0000256" key="2">
    <source>
        <dbReference type="ARBA" id="ARBA00022741"/>
    </source>
</evidence>
<keyword evidence="5" id="KW-0460">Magnesium</keyword>
<reference evidence="6 7" key="1">
    <citation type="journal article" date="2017" name="Int. J. Syst. Evol. Microbiol.">
        <title>Rhodosalinus sediminis gen. nov., sp. nov., isolated from marine saltern.</title>
        <authorList>
            <person name="Guo L.Y."/>
            <person name="Ling S.K."/>
            <person name="Li C.M."/>
            <person name="Chen G.J."/>
            <person name="Du Z.J."/>
        </authorList>
    </citation>
    <scope>NUCLEOTIDE SEQUENCE [LARGE SCALE GENOMIC DNA]</scope>
    <source>
        <strain evidence="6 7">WDN1C137</strain>
    </source>
</reference>
<dbReference type="Pfam" id="PF01812">
    <property type="entry name" value="5-FTHF_cyc-lig"/>
    <property type="match status" value="1"/>
</dbReference>
<evidence type="ECO:0000256" key="4">
    <source>
        <dbReference type="PIRSR" id="PIRSR006806-1"/>
    </source>
</evidence>
<evidence type="ECO:0000256" key="5">
    <source>
        <dbReference type="RuleBase" id="RU361279"/>
    </source>
</evidence>
<keyword evidence="6" id="KW-0436">Ligase</keyword>
<dbReference type="GO" id="GO:0035999">
    <property type="term" value="P:tetrahydrofolate interconversion"/>
    <property type="evidence" value="ECO:0007669"/>
    <property type="project" value="TreeGrafter"/>
</dbReference>
<dbReference type="PANTHER" id="PTHR23407:SF1">
    <property type="entry name" value="5-FORMYLTETRAHYDROFOLATE CYCLO-LIGASE"/>
    <property type="match status" value="1"/>
</dbReference>
<evidence type="ECO:0000256" key="3">
    <source>
        <dbReference type="ARBA" id="ARBA00022840"/>
    </source>
</evidence>
<gene>
    <name evidence="6" type="ORF">DRV84_09580</name>
</gene>
<sequence>MSDLNEAKRAARQAAFARRKAAHAAHPPAPARLLSGVLAAHRGRPLAGYLPIRSEIDPRPAMAEAARHGPVGVPVIRAKGAPLVFSRWTPEGALVPGPFGAAVPETEVLMEPEVLIVPLVAFDRTGARLGYGGGFYDRTLAGLRARGPVTAIGFAYAAQEAEALPREETDAPLDMIVTEREVLTF</sequence>
<dbReference type="GO" id="GO:0009396">
    <property type="term" value="P:folic acid-containing compound biosynthetic process"/>
    <property type="evidence" value="ECO:0007669"/>
    <property type="project" value="TreeGrafter"/>
</dbReference>
<feature type="binding site" evidence="4">
    <location>
        <begin position="128"/>
        <end position="136"/>
    </location>
    <ligand>
        <name>ATP</name>
        <dbReference type="ChEBI" id="CHEBI:30616"/>
    </ligand>
</feature>
<feature type="binding site" evidence="4">
    <location>
        <begin position="8"/>
        <end position="12"/>
    </location>
    <ligand>
        <name>ATP</name>
        <dbReference type="ChEBI" id="CHEBI:30616"/>
    </ligand>
</feature>
<dbReference type="RefSeq" id="WP_115979753.1">
    <property type="nucleotide sequence ID" value="NZ_CAJXNW010000001.1"/>
</dbReference>
<dbReference type="NCBIfam" id="TIGR02727">
    <property type="entry name" value="MTHFS_bact"/>
    <property type="match status" value="1"/>
</dbReference>
<keyword evidence="3 4" id="KW-0067">ATP-binding</keyword>
<organism evidence="6 7">
    <name type="scientific">Rhodosalinus sediminis</name>
    <dbReference type="NCBI Taxonomy" id="1940533"/>
    <lineage>
        <taxon>Bacteria</taxon>
        <taxon>Pseudomonadati</taxon>
        <taxon>Pseudomonadota</taxon>
        <taxon>Alphaproteobacteria</taxon>
        <taxon>Rhodobacterales</taxon>
        <taxon>Paracoccaceae</taxon>
        <taxon>Rhodosalinus</taxon>
    </lineage>
</organism>
<dbReference type="GO" id="GO:0005524">
    <property type="term" value="F:ATP binding"/>
    <property type="evidence" value="ECO:0007669"/>
    <property type="project" value="UniProtKB-KW"/>
</dbReference>
<dbReference type="EC" id="6.3.3.2" evidence="5"/>
<keyword evidence="7" id="KW-1185">Reference proteome</keyword>
<feature type="binding site" evidence="4">
    <location>
        <position position="50"/>
    </location>
    <ligand>
        <name>substrate</name>
    </ligand>
</feature>
<evidence type="ECO:0000313" key="7">
    <source>
        <dbReference type="Proteomes" id="UP000257131"/>
    </source>
</evidence>
<comment type="cofactor">
    <cofactor evidence="5">
        <name>Mg(2+)</name>
        <dbReference type="ChEBI" id="CHEBI:18420"/>
    </cofactor>
</comment>
<evidence type="ECO:0000256" key="1">
    <source>
        <dbReference type="ARBA" id="ARBA00010638"/>
    </source>
</evidence>
<dbReference type="GO" id="GO:0030272">
    <property type="term" value="F:5-formyltetrahydrofolate cyclo-ligase activity"/>
    <property type="evidence" value="ECO:0007669"/>
    <property type="project" value="UniProtKB-EC"/>
</dbReference>
<dbReference type="SUPFAM" id="SSF100950">
    <property type="entry name" value="NagB/RpiA/CoA transferase-like"/>
    <property type="match status" value="1"/>
</dbReference>
<accession>A0A3D9BSL4</accession>
<feature type="binding site" evidence="4">
    <location>
        <position position="55"/>
    </location>
    <ligand>
        <name>substrate</name>
    </ligand>
</feature>
<dbReference type="PIRSF" id="PIRSF006806">
    <property type="entry name" value="FTHF_cligase"/>
    <property type="match status" value="1"/>
</dbReference>
<dbReference type="InterPro" id="IPR024185">
    <property type="entry name" value="FTHF_cligase-like_sf"/>
</dbReference>
<comment type="similarity">
    <text evidence="1 5">Belongs to the 5-formyltetrahydrofolate cyclo-ligase family.</text>
</comment>
<proteinExistence type="inferred from homology"/>
<dbReference type="PANTHER" id="PTHR23407">
    <property type="entry name" value="ATPASE INHIBITOR/5-FORMYLTETRAHYDROFOLATE CYCLO-LIGASE"/>
    <property type="match status" value="1"/>
</dbReference>
<keyword evidence="5" id="KW-0479">Metal-binding</keyword>
<comment type="catalytic activity">
    <reaction evidence="5">
        <text>(6S)-5-formyl-5,6,7,8-tetrahydrofolate + ATP = (6R)-5,10-methenyltetrahydrofolate + ADP + phosphate</text>
        <dbReference type="Rhea" id="RHEA:10488"/>
        <dbReference type="ChEBI" id="CHEBI:30616"/>
        <dbReference type="ChEBI" id="CHEBI:43474"/>
        <dbReference type="ChEBI" id="CHEBI:57455"/>
        <dbReference type="ChEBI" id="CHEBI:57457"/>
        <dbReference type="ChEBI" id="CHEBI:456216"/>
        <dbReference type="EC" id="6.3.3.2"/>
    </reaction>
</comment>
<keyword evidence="2 4" id="KW-0547">Nucleotide-binding</keyword>
<dbReference type="InterPro" id="IPR037171">
    <property type="entry name" value="NagB/RpiA_transferase-like"/>
</dbReference>
<dbReference type="EMBL" id="QOHR01000011">
    <property type="protein sequence ID" value="REC56515.1"/>
    <property type="molecule type" value="Genomic_DNA"/>
</dbReference>
<dbReference type="InterPro" id="IPR002698">
    <property type="entry name" value="FTHF_cligase"/>
</dbReference>